<reference evidence="1" key="1">
    <citation type="journal article" date="2018" name="Genome Biol.">
        <title>SKESA: strategic k-mer extension for scrupulous assemblies.</title>
        <authorList>
            <person name="Souvorov A."/>
            <person name="Agarwala R."/>
            <person name="Lipman D.J."/>
        </authorList>
    </citation>
    <scope>NUCLEOTIDE SEQUENCE</scope>
    <source>
        <strain evidence="1">CT18</strain>
    </source>
</reference>
<organism evidence="1">
    <name type="scientific">Salmonella enterica subsp. enterica serovar Typhi str. CT18</name>
    <dbReference type="NCBI Taxonomy" id="220341"/>
    <lineage>
        <taxon>Bacteria</taxon>
        <taxon>Pseudomonadati</taxon>
        <taxon>Pseudomonadota</taxon>
        <taxon>Gammaproteobacteria</taxon>
        <taxon>Enterobacterales</taxon>
        <taxon>Enterobacteriaceae</taxon>
        <taxon>Salmonella</taxon>
    </lineage>
</organism>
<comment type="caution">
    <text evidence="1">The sequence shown here is derived from an EMBL/GenBank/DDBJ whole genome shotgun (WGS) entry which is preliminary data.</text>
</comment>
<name>A0A716E7N8_SALTI</name>
<dbReference type="AlphaFoldDB" id="A0A716E7N8"/>
<protein>
    <submittedName>
        <fullName evidence="1">Uncharacterized protein</fullName>
    </submittedName>
</protein>
<evidence type="ECO:0000313" key="1">
    <source>
        <dbReference type="EMBL" id="HAD5225272.1"/>
    </source>
</evidence>
<dbReference type="EMBL" id="DAAOWL010000020">
    <property type="protein sequence ID" value="HAD5225272.1"/>
    <property type="molecule type" value="Genomic_DNA"/>
</dbReference>
<proteinExistence type="predicted"/>
<gene>
    <name evidence="1" type="ORF">G1T33_18635</name>
</gene>
<accession>A0A716E7N8</accession>
<reference evidence="1" key="2">
    <citation type="submission" date="2019-01" db="EMBL/GenBank/DDBJ databases">
        <authorList>
            <consortium name="NCBI Pathogen Detection Project"/>
        </authorList>
    </citation>
    <scope>NUCLEOTIDE SEQUENCE</scope>
    <source>
        <strain evidence="1">CT18</strain>
    </source>
</reference>
<sequence length="162" mass="18987">MDISINKILNSLKRKITHGDKVFFKDKLFRFHLEALKCTNFYIRRNTDYKLSIINNCKEIRSDEYNISNIYIYPFKLEELNKIIKEIRGITFEGYSLNSNFNEMGVKKEDGGSYYACKIKCNDYKSLKSLVDSLEKAISSGRLNDEHEPITSIEELRSCEVE</sequence>